<dbReference type="CDD" id="cd07079">
    <property type="entry name" value="ALDH_F18-19_ProA-GPR"/>
    <property type="match status" value="1"/>
</dbReference>
<evidence type="ECO:0000313" key="9">
    <source>
        <dbReference type="EMBL" id="MDX8415486.1"/>
    </source>
</evidence>
<comment type="caution">
    <text evidence="9">The sequence shown here is derived from an EMBL/GenBank/DDBJ whole genome shotgun (WGS) entry which is preliminary data.</text>
</comment>
<feature type="domain" description="Aldehyde dehydrogenase" evidence="8">
    <location>
        <begin position="304"/>
        <end position="380"/>
    </location>
</feature>
<evidence type="ECO:0000256" key="1">
    <source>
        <dbReference type="ARBA" id="ARBA00004985"/>
    </source>
</evidence>
<comment type="similarity">
    <text evidence="7">Belongs to the gamma-glutamyl phosphate reductase family.</text>
</comment>
<dbReference type="Pfam" id="PF00171">
    <property type="entry name" value="Aldedh"/>
    <property type="match status" value="2"/>
</dbReference>
<evidence type="ECO:0000256" key="3">
    <source>
        <dbReference type="ARBA" id="ARBA00022650"/>
    </source>
</evidence>
<dbReference type="NCBIfam" id="NF001221">
    <property type="entry name" value="PRK00197.1"/>
    <property type="match status" value="1"/>
</dbReference>
<dbReference type="PIRSF" id="PIRSF000151">
    <property type="entry name" value="GPR"/>
    <property type="match status" value="1"/>
</dbReference>
<proteinExistence type="inferred from homology"/>
<dbReference type="PANTHER" id="PTHR11063">
    <property type="entry name" value="GLUTAMATE SEMIALDEHYDE DEHYDROGENASE"/>
    <property type="match status" value="1"/>
</dbReference>
<evidence type="ECO:0000256" key="7">
    <source>
        <dbReference type="HAMAP-Rule" id="MF_00412"/>
    </source>
</evidence>
<comment type="function">
    <text evidence="7">Catalyzes the NADPH-dependent reduction of L-glutamate 5-phosphate into L-glutamate 5-semialdehyde and phosphate. The product spontaneously undergoes cyclization to form 1-pyrroline-5-carboxylate.</text>
</comment>
<organism evidence="9 10">
    <name type="scientific">Intestinicryptomonas porci</name>
    <dbReference type="NCBI Taxonomy" id="2926320"/>
    <lineage>
        <taxon>Bacteria</taxon>
        <taxon>Pseudomonadati</taxon>
        <taxon>Verrucomicrobiota</taxon>
        <taxon>Opitutia</taxon>
        <taxon>Opitutales</taxon>
        <taxon>Intestinicryptomonaceae</taxon>
        <taxon>Intestinicryptomonas</taxon>
    </lineage>
</organism>
<dbReference type="InterPro" id="IPR016163">
    <property type="entry name" value="Ald_DH_C"/>
</dbReference>
<accession>A0ABU4WFZ4</accession>
<keyword evidence="4 7" id="KW-0521">NADP</keyword>
<dbReference type="SUPFAM" id="SSF53720">
    <property type="entry name" value="ALDH-like"/>
    <property type="match status" value="1"/>
</dbReference>
<keyword evidence="7" id="KW-0963">Cytoplasm</keyword>
<dbReference type="InterPro" id="IPR012134">
    <property type="entry name" value="Glu-5-SA_DH"/>
</dbReference>
<gene>
    <name evidence="7" type="primary">proA</name>
    <name evidence="9" type="ORF">MOX91_04730</name>
</gene>
<comment type="subcellular location">
    <subcellularLocation>
        <location evidence="7">Cytoplasm</location>
    </subcellularLocation>
</comment>
<name>A0ABU4WFZ4_9BACT</name>
<dbReference type="GO" id="GO:0004350">
    <property type="term" value="F:glutamate-5-semialdehyde dehydrogenase activity"/>
    <property type="evidence" value="ECO:0007669"/>
    <property type="project" value="UniProtKB-EC"/>
</dbReference>
<evidence type="ECO:0000313" key="10">
    <source>
        <dbReference type="Proteomes" id="UP001275932"/>
    </source>
</evidence>
<dbReference type="EC" id="1.2.1.41" evidence="7"/>
<keyword evidence="3 7" id="KW-0641">Proline biosynthesis</keyword>
<keyword evidence="10" id="KW-1185">Reference proteome</keyword>
<dbReference type="RefSeq" id="WP_370396934.1">
    <property type="nucleotide sequence ID" value="NZ_JALBUT010000004.1"/>
</dbReference>
<dbReference type="InterPro" id="IPR015590">
    <property type="entry name" value="Aldehyde_DH_dom"/>
</dbReference>
<evidence type="ECO:0000256" key="2">
    <source>
        <dbReference type="ARBA" id="ARBA00022605"/>
    </source>
</evidence>
<comment type="pathway">
    <text evidence="1 7">Amino-acid biosynthesis; L-proline biosynthesis; L-glutamate 5-semialdehyde from L-glutamate: step 2/2.</text>
</comment>
<feature type="domain" description="Aldehyde dehydrogenase" evidence="8">
    <location>
        <begin position="5"/>
        <end position="278"/>
    </location>
</feature>
<evidence type="ECO:0000256" key="6">
    <source>
        <dbReference type="ARBA" id="ARBA00049024"/>
    </source>
</evidence>
<evidence type="ECO:0000256" key="4">
    <source>
        <dbReference type="ARBA" id="ARBA00022857"/>
    </source>
</evidence>
<dbReference type="InterPro" id="IPR020593">
    <property type="entry name" value="G-glutamylP_reductase_CS"/>
</dbReference>
<dbReference type="EMBL" id="JALBUT010000004">
    <property type="protein sequence ID" value="MDX8415486.1"/>
    <property type="molecule type" value="Genomic_DNA"/>
</dbReference>
<reference evidence="9 10" key="1">
    <citation type="submission" date="2022-03" db="EMBL/GenBank/DDBJ databases">
        <title>Novel taxa within the pig intestine.</title>
        <authorList>
            <person name="Wylensek D."/>
            <person name="Bishof K."/>
            <person name="Afrizal A."/>
            <person name="Clavel T."/>
        </authorList>
    </citation>
    <scope>NUCLEOTIDE SEQUENCE [LARGE SCALE GENOMIC DNA]</scope>
    <source>
        <strain evidence="9 10">CLA-KB-P66</strain>
    </source>
</reference>
<comment type="catalytic activity">
    <reaction evidence="6 7">
        <text>L-glutamate 5-semialdehyde + phosphate + NADP(+) = L-glutamyl 5-phosphate + NADPH + H(+)</text>
        <dbReference type="Rhea" id="RHEA:19541"/>
        <dbReference type="ChEBI" id="CHEBI:15378"/>
        <dbReference type="ChEBI" id="CHEBI:43474"/>
        <dbReference type="ChEBI" id="CHEBI:57783"/>
        <dbReference type="ChEBI" id="CHEBI:58066"/>
        <dbReference type="ChEBI" id="CHEBI:58274"/>
        <dbReference type="ChEBI" id="CHEBI:58349"/>
        <dbReference type="EC" id="1.2.1.41"/>
    </reaction>
</comment>
<dbReference type="Gene3D" id="3.40.605.10">
    <property type="entry name" value="Aldehyde Dehydrogenase, Chain A, domain 1"/>
    <property type="match status" value="1"/>
</dbReference>
<dbReference type="InterPro" id="IPR000965">
    <property type="entry name" value="GPR_dom"/>
</dbReference>
<dbReference type="InterPro" id="IPR016162">
    <property type="entry name" value="Ald_DH_N"/>
</dbReference>
<protein>
    <recommendedName>
        <fullName evidence="7">Gamma-glutamyl phosphate reductase</fullName>
        <shortName evidence="7">GPR</shortName>
        <ecNumber evidence="7">1.2.1.41</ecNumber>
    </recommendedName>
    <alternativeName>
        <fullName evidence="7">Glutamate-5-semialdehyde dehydrogenase</fullName>
    </alternativeName>
    <alternativeName>
        <fullName evidence="7">Glutamyl-gamma-semialdehyde dehydrogenase</fullName>
        <shortName evidence="7">GSA dehydrogenase</shortName>
    </alternativeName>
</protein>
<dbReference type="PANTHER" id="PTHR11063:SF8">
    <property type="entry name" value="DELTA-1-PYRROLINE-5-CARBOXYLATE SYNTHASE"/>
    <property type="match status" value="1"/>
</dbReference>
<dbReference type="Proteomes" id="UP001275932">
    <property type="component" value="Unassembled WGS sequence"/>
</dbReference>
<dbReference type="InterPro" id="IPR016161">
    <property type="entry name" value="Ald_DH/histidinol_DH"/>
</dbReference>
<dbReference type="HAMAP" id="MF_00412">
    <property type="entry name" value="ProA"/>
    <property type="match status" value="1"/>
</dbReference>
<dbReference type="NCBIfam" id="TIGR00407">
    <property type="entry name" value="proA"/>
    <property type="match status" value="1"/>
</dbReference>
<keyword evidence="2 7" id="KW-0028">Amino-acid biosynthesis</keyword>
<evidence type="ECO:0000259" key="8">
    <source>
        <dbReference type="Pfam" id="PF00171"/>
    </source>
</evidence>
<dbReference type="PROSITE" id="PS01223">
    <property type="entry name" value="PROA"/>
    <property type="match status" value="1"/>
</dbReference>
<dbReference type="Gene3D" id="3.40.309.10">
    <property type="entry name" value="Aldehyde Dehydrogenase, Chain A, domain 2"/>
    <property type="match status" value="1"/>
</dbReference>
<evidence type="ECO:0000256" key="5">
    <source>
        <dbReference type="ARBA" id="ARBA00023002"/>
    </source>
</evidence>
<sequence>MTLEETVLDIAKRSRKAALKLAVASSEAKNAALLRLADLIEENEAQIVSENLKDLEGAKDISDAFKDRLTLNRKRILAMAEGVRQVAALPDPVGRILEEKTRPNGLKIQKIQTPIGVIAIIFESRPNVTIDCAALCLKSGNASILRGGKEAFNSNICLSKLISQALSETGLDGDCVQIIPTPDRAAMNTLLKLDSYVNCIIPRGGEKLIRFVVENSTIPVIKHYKGVCNIFIDKDADVKKAVEISVNAKCQRPGTCNAAENLLAMRGAESAFLEVARALADNNVEIRATKEVKEFLNKHSIPSVDASEEDFYTEYCALVISATFVKDVDDAIKFINEHSSGHSEAIITENEKNAEKFLNGVDSACVYWNASTRFTDGFEFGLGAEIGISTDKLHARGPMGLNELCSHKYKIFGKGQTRS</sequence>
<keyword evidence="5 7" id="KW-0560">Oxidoreductase</keyword>